<organism evidence="1 2">
    <name type="scientific">Chitinophaga rupis</name>
    <dbReference type="NCBI Taxonomy" id="573321"/>
    <lineage>
        <taxon>Bacteria</taxon>
        <taxon>Pseudomonadati</taxon>
        <taxon>Bacteroidota</taxon>
        <taxon>Chitinophagia</taxon>
        <taxon>Chitinophagales</taxon>
        <taxon>Chitinophagaceae</taxon>
        <taxon>Chitinophaga</taxon>
    </lineage>
</organism>
<dbReference type="EMBL" id="FOBB01000003">
    <property type="protein sequence ID" value="SEM08949.1"/>
    <property type="molecule type" value="Genomic_DNA"/>
</dbReference>
<gene>
    <name evidence="1" type="ORF">SAMN04488505_103342</name>
</gene>
<dbReference type="Proteomes" id="UP000198984">
    <property type="component" value="Unassembled WGS sequence"/>
</dbReference>
<proteinExistence type="predicted"/>
<keyword evidence="2" id="KW-1185">Reference proteome</keyword>
<dbReference type="AlphaFoldDB" id="A0A1H7VJ97"/>
<sequence>MALYTTGAIFFLYRVNERLLKGLKQKSPPVEQDGSFKFHLALKTWRNRINN</sequence>
<protein>
    <submittedName>
        <fullName evidence="1">Uncharacterized protein</fullName>
    </submittedName>
</protein>
<name>A0A1H7VJ97_9BACT</name>
<evidence type="ECO:0000313" key="1">
    <source>
        <dbReference type="EMBL" id="SEM08949.1"/>
    </source>
</evidence>
<accession>A0A1H7VJ97</accession>
<evidence type="ECO:0000313" key="2">
    <source>
        <dbReference type="Proteomes" id="UP000198984"/>
    </source>
</evidence>
<reference evidence="1 2" key="1">
    <citation type="submission" date="2016-10" db="EMBL/GenBank/DDBJ databases">
        <authorList>
            <person name="de Groot N.N."/>
        </authorList>
    </citation>
    <scope>NUCLEOTIDE SEQUENCE [LARGE SCALE GENOMIC DNA]</scope>
    <source>
        <strain evidence="1 2">DSM 21039</strain>
    </source>
</reference>